<feature type="compositionally biased region" description="Basic residues" evidence="1">
    <location>
        <begin position="74"/>
        <end position="87"/>
    </location>
</feature>
<feature type="compositionally biased region" description="Basic residues" evidence="1">
    <location>
        <begin position="421"/>
        <end position="435"/>
    </location>
</feature>
<keyword evidence="4" id="KW-1185">Reference proteome</keyword>
<evidence type="ECO:0000256" key="1">
    <source>
        <dbReference type="SAM" id="MobiDB-lite"/>
    </source>
</evidence>
<feature type="signal peptide" evidence="2">
    <location>
        <begin position="1"/>
        <end position="20"/>
    </location>
</feature>
<feature type="compositionally biased region" description="Low complexity" evidence="1">
    <location>
        <begin position="271"/>
        <end position="304"/>
    </location>
</feature>
<keyword evidence="2" id="KW-0732">Signal</keyword>
<protein>
    <submittedName>
        <fullName evidence="3">CLUMA_CG004467, isoform A</fullName>
    </submittedName>
</protein>
<dbReference type="OrthoDB" id="7739225at2759"/>
<feature type="compositionally biased region" description="Low complexity" evidence="1">
    <location>
        <begin position="97"/>
        <end position="108"/>
    </location>
</feature>
<sequence>MHHRKLLLMVVIITIIHTDGVSVSTKVETTTSESASNPKAEALTLLIRSMPPSAKIRPLKVIDRSDDVVVIHTNRSKRKPSSRKRRPSNQFRSKIRNPPSGSSSNVGGFKDFGSNDFRYPPFPNKNFGEPVKASNKYRFGPPTKASENQNFKSQSSKRTRRPQQIYGPPPTIDQFESTFNKQLSSSPFDSKTLQTLQQQQASFPSFSIDTVEPSNTNIYASSNNVERFPQPIGSFPLETAATYNSHKTSYGNPVRASTPVNSYQLNTVYGSNSHSNYNDNSNFHTDSNQHSNNNFNGNYNSNSNFPKLPNRYEQSDFSTPTRTNPLNSNSNAFADYSNINNDESNDNERYNIQRGTTKNRNRFKNFNKFNNYDYDFGKGLKNVTPDDDEEDEDFDYVVSTRRPFTTTTTTTTTELPFFTSKRPKKGPFGKRKRPLKVSQNHNLDTDELRDAFTESTDFHEVALNSEDFINFDSQRQNKRNPNTKLINEFHSTLKSTRHQNNALRSALGDDFQILSIQKSLEKNPNDVDFGFQRKNDDNVADFNVESEIQFDENSPAIWGGDFKNFPRNHKFS</sequence>
<feature type="region of interest" description="Disordered" evidence="1">
    <location>
        <begin position="270"/>
        <end position="358"/>
    </location>
</feature>
<dbReference type="AlphaFoldDB" id="A0A1J1HRU4"/>
<dbReference type="Proteomes" id="UP000183832">
    <property type="component" value="Unassembled WGS sequence"/>
</dbReference>
<feature type="chain" id="PRO_5013017927" evidence="2">
    <location>
        <begin position="21"/>
        <end position="572"/>
    </location>
</feature>
<evidence type="ECO:0000256" key="2">
    <source>
        <dbReference type="SAM" id="SignalP"/>
    </source>
</evidence>
<evidence type="ECO:0000313" key="4">
    <source>
        <dbReference type="Proteomes" id="UP000183832"/>
    </source>
</evidence>
<organism evidence="3 4">
    <name type="scientific">Clunio marinus</name>
    <dbReference type="NCBI Taxonomy" id="568069"/>
    <lineage>
        <taxon>Eukaryota</taxon>
        <taxon>Metazoa</taxon>
        <taxon>Ecdysozoa</taxon>
        <taxon>Arthropoda</taxon>
        <taxon>Hexapoda</taxon>
        <taxon>Insecta</taxon>
        <taxon>Pterygota</taxon>
        <taxon>Neoptera</taxon>
        <taxon>Endopterygota</taxon>
        <taxon>Diptera</taxon>
        <taxon>Nematocera</taxon>
        <taxon>Chironomoidea</taxon>
        <taxon>Chironomidae</taxon>
        <taxon>Clunio</taxon>
    </lineage>
</organism>
<feature type="region of interest" description="Disordered" evidence="1">
    <location>
        <begin position="71"/>
        <end position="173"/>
    </location>
</feature>
<reference evidence="3 4" key="1">
    <citation type="submission" date="2015-04" db="EMBL/GenBank/DDBJ databases">
        <authorList>
            <person name="Syromyatnikov M.Y."/>
            <person name="Popov V.N."/>
        </authorList>
    </citation>
    <scope>NUCLEOTIDE SEQUENCE [LARGE SCALE GENOMIC DNA]</scope>
</reference>
<feature type="region of interest" description="Disordered" evidence="1">
    <location>
        <begin position="417"/>
        <end position="436"/>
    </location>
</feature>
<proteinExistence type="predicted"/>
<feature type="compositionally biased region" description="Polar residues" evidence="1">
    <location>
        <begin position="315"/>
        <end position="332"/>
    </location>
</feature>
<name>A0A1J1HRU4_9DIPT</name>
<dbReference type="EMBL" id="CVRI01000020">
    <property type="protein sequence ID" value="CRK90775.1"/>
    <property type="molecule type" value="Genomic_DNA"/>
</dbReference>
<evidence type="ECO:0000313" key="3">
    <source>
        <dbReference type="EMBL" id="CRK90775.1"/>
    </source>
</evidence>
<feature type="compositionally biased region" description="Polar residues" evidence="1">
    <location>
        <begin position="145"/>
        <end position="154"/>
    </location>
</feature>
<accession>A0A1J1HRU4</accession>
<gene>
    <name evidence="3" type="ORF">CLUMA_CG004467</name>
</gene>